<accession>A0ACC1PBG5</accession>
<gene>
    <name evidence="1" type="ORF">NUW58_g3540</name>
</gene>
<proteinExistence type="predicted"/>
<reference evidence="1" key="1">
    <citation type="submission" date="2022-10" db="EMBL/GenBank/DDBJ databases">
        <title>Genome Sequence of Xylaria curta.</title>
        <authorList>
            <person name="Buettner E."/>
        </authorList>
    </citation>
    <scope>NUCLEOTIDE SEQUENCE</scope>
    <source>
        <strain evidence="1">Babe10</strain>
    </source>
</reference>
<comment type="caution">
    <text evidence="1">The sequence shown here is derived from an EMBL/GenBank/DDBJ whole genome shotgun (WGS) entry which is preliminary data.</text>
</comment>
<sequence>MDARLGDNSDPRPSSDGLYIHHDDEPLQGPSTTLGKEEAQPDAAYAGHRWQPRYLQRWILLSSCLLCISFIVAVELLFWYSSTKHGLGESDNSLHYLWTYGPTAILTVVGAIWTRIDYQAKMAAPWNRLAQGPAVAKKTLLLDYIDALQPVAAVNAIKNRDFGVAAAAIIALGWGLNIAISASLISLTPTKSQPTTVPVELTTMFTNDPSGLETAASLSYYNMLGIQEANLTLPEGVSGGYTYQRFDSPTIPPTTELHTTIDGFSASLVCEESSYHVDMASWHGLGRPFLNFTMATGNCEIKSGWWAPLYRSGAEAYYSRFGTGSCQNSSDPDDQRIAVTFGSLKFGKNTQAIPFPGSPVDVNITKSVNMLCRPTYAISKINAVKNGSEVLSLMPSLSPGLITLDKVHAWDFTRALVRSTHNAVTSLDHRELMSNSQPFNASDIVFDTDPTTYLVLGQLSKPPPPSTSILKTSALKDLVTRYYQMHTLFIANDLLVRPASIESTGQAILYQERLIVNGTAAHVMAGILAAAVLLFGTMIITIPKFSVLACAPSSISGIARLAIHSHELIWSLKSLGRSNSKTLATRLDDCSYMTSVQDGDAFYQGDFVITTTDSPAQDTNIELKDAPSINPIPLRPWFRAGISFIVIGIIIALETTLQASQRNQGIGAAPAGPSYLHYSWTAVPALVFTITSLTYGSIDSSIRKLTPYVNLRHGSTFGRTLGLNLLDLGMPRMLFRETHTRSFAALSGTLAALIASLLAIISSSLFVLSNVPLVAPVQLRIERSLSNSSLKSAEKPIISTITPPLILESNLGYPIFTYENLVFPTLSLYSNGTTDDGFSLNATIPAVRPKMDCHLHDKSSVTTDLSISSILQINITEATCPSPRVSRVRPRGDDAIRISADGIAAGAVTVVCPADDGRIENVGTYRWAYFWAEVRRSPEPTVVSASVLVCNESVEAVNVFTSFIGANFTIDPDNPPVPDEATAHNTTASIPDWMDLYFGLPNGPYAMLDKFFSALVSSRYGIPLEYLRDASKSGVVQDAIIFQHSIIRSLWLNDQRNELPENTNAFTAGSAESDAVSYQANLTEAKVQIRVVQDEVSTRVLQGLLAAILGLSLLSWVLMPKTKILPREPTSIASVMALLADGNIFELLPTESQLLKEKEIESLFAGATFQMGWAASESLGSGENTGDEEMKFSVFGFKR</sequence>
<name>A0ACC1PBG5_9PEZI</name>
<evidence type="ECO:0000313" key="1">
    <source>
        <dbReference type="EMBL" id="KAJ2989294.1"/>
    </source>
</evidence>
<dbReference type="Proteomes" id="UP001143856">
    <property type="component" value="Unassembled WGS sequence"/>
</dbReference>
<evidence type="ECO:0000313" key="2">
    <source>
        <dbReference type="Proteomes" id="UP001143856"/>
    </source>
</evidence>
<keyword evidence="2" id="KW-1185">Reference proteome</keyword>
<protein>
    <submittedName>
        <fullName evidence="1">Uncharacterized protein</fullName>
    </submittedName>
</protein>
<dbReference type="EMBL" id="JAPDGR010000544">
    <property type="protein sequence ID" value="KAJ2989294.1"/>
    <property type="molecule type" value="Genomic_DNA"/>
</dbReference>
<organism evidence="1 2">
    <name type="scientific">Xylaria curta</name>
    <dbReference type="NCBI Taxonomy" id="42375"/>
    <lineage>
        <taxon>Eukaryota</taxon>
        <taxon>Fungi</taxon>
        <taxon>Dikarya</taxon>
        <taxon>Ascomycota</taxon>
        <taxon>Pezizomycotina</taxon>
        <taxon>Sordariomycetes</taxon>
        <taxon>Xylariomycetidae</taxon>
        <taxon>Xylariales</taxon>
        <taxon>Xylariaceae</taxon>
        <taxon>Xylaria</taxon>
    </lineage>
</organism>